<dbReference type="EMBL" id="JBEFKJ010000025">
    <property type="protein sequence ID" value="KAL2039409.1"/>
    <property type="molecule type" value="Genomic_DNA"/>
</dbReference>
<evidence type="ECO:0000313" key="2">
    <source>
        <dbReference type="Proteomes" id="UP001590950"/>
    </source>
</evidence>
<protein>
    <recommendedName>
        <fullName evidence="3">F-box domain-containing protein</fullName>
    </recommendedName>
</protein>
<dbReference type="Proteomes" id="UP001590950">
    <property type="component" value="Unassembled WGS sequence"/>
</dbReference>
<reference evidence="1 2" key="1">
    <citation type="submission" date="2024-09" db="EMBL/GenBank/DDBJ databases">
        <title>Rethinking Asexuality: The Enigmatic Case of Functional Sexual Genes in Lepraria (Stereocaulaceae).</title>
        <authorList>
            <person name="Doellman M."/>
            <person name="Sun Y."/>
            <person name="Barcenas-Pena A."/>
            <person name="Lumbsch H.T."/>
            <person name="Grewe F."/>
        </authorList>
    </citation>
    <scope>NUCLEOTIDE SEQUENCE [LARGE SCALE GENOMIC DNA]</scope>
    <source>
        <strain evidence="1 2">Mercado 3170</strain>
    </source>
</reference>
<evidence type="ECO:0008006" key="3">
    <source>
        <dbReference type="Google" id="ProtNLM"/>
    </source>
</evidence>
<dbReference type="InterPro" id="IPR038883">
    <property type="entry name" value="AN11006-like"/>
</dbReference>
<evidence type="ECO:0000313" key="1">
    <source>
        <dbReference type="EMBL" id="KAL2039409.1"/>
    </source>
</evidence>
<dbReference type="PANTHER" id="PTHR42085:SF8">
    <property type="entry name" value="F-BOX DOMAIN-CONTAINING PROTEIN"/>
    <property type="match status" value="1"/>
</dbReference>
<sequence>MIEFLSLPTEIRYEIYRYLRTDISLSLSPQCEQSLQLGYVSFGFHPQILTTNHQVCYEAKQVFYGENYFTFFVTPEIHLGDDYSKLPPLSSALPFMRRVHIRFRMFDCFYHSHSSERVCTTTDVSQLRAKISQVSRLLAEAHSLQSLSLVWTETTRKWDPFRNCNEWEWTSENKQIVRVIQGHIERILQPLGSLTPACTIQKSEQVVSLTTLNDVISHNDNGFECGCWKYFRVTAMETAFSNAINSLVAGRMPSI</sequence>
<dbReference type="PANTHER" id="PTHR42085">
    <property type="entry name" value="F-BOX DOMAIN-CONTAINING PROTEIN"/>
    <property type="match status" value="1"/>
</dbReference>
<name>A0ABR4A3W8_9LECA</name>
<comment type="caution">
    <text evidence="1">The sequence shown here is derived from an EMBL/GenBank/DDBJ whole genome shotgun (WGS) entry which is preliminary data.</text>
</comment>
<organism evidence="1 2">
    <name type="scientific">Stereocaulon virgatum</name>
    <dbReference type="NCBI Taxonomy" id="373712"/>
    <lineage>
        <taxon>Eukaryota</taxon>
        <taxon>Fungi</taxon>
        <taxon>Dikarya</taxon>
        <taxon>Ascomycota</taxon>
        <taxon>Pezizomycotina</taxon>
        <taxon>Lecanoromycetes</taxon>
        <taxon>OSLEUM clade</taxon>
        <taxon>Lecanoromycetidae</taxon>
        <taxon>Lecanorales</taxon>
        <taxon>Lecanorineae</taxon>
        <taxon>Stereocaulaceae</taxon>
        <taxon>Stereocaulon</taxon>
    </lineage>
</organism>
<proteinExistence type="predicted"/>
<gene>
    <name evidence="1" type="ORF">N7G274_007681</name>
</gene>
<accession>A0ABR4A3W8</accession>
<keyword evidence="2" id="KW-1185">Reference proteome</keyword>